<comment type="caution">
    <text evidence="2">The sequence shown here is derived from an EMBL/GenBank/DDBJ whole genome shotgun (WGS) entry which is preliminary data.</text>
</comment>
<dbReference type="VEuPathDB" id="FungiDB:AeMF1_004738"/>
<gene>
    <name evidence="2" type="ORF">Ae201684_004633</name>
</gene>
<sequence length="131" mass="14703">MADFVNTKNDAKATYKKATRWECTTVSNTSDNGITVGDIKRDTIDKKLEANCQFFEKMDALFGERPNVMPSEHTSKRYTLDDSQGEYDSADDDVNSEYEDNSGDEDTVGLKQYWAACADDDPGKFNNSEPT</sequence>
<protein>
    <submittedName>
        <fullName evidence="2">Uncharacterized protein</fullName>
    </submittedName>
</protein>
<dbReference type="Proteomes" id="UP000481153">
    <property type="component" value="Unassembled WGS sequence"/>
</dbReference>
<dbReference type="EMBL" id="VJMJ01000061">
    <property type="protein sequence ID" value="KAF0739826.1"/>
    <property type="molecule type" value="Genomic_DNA"/>
</dbReference>
<feature type="region of interest" description="Disordered" evidence="1">
    <location>
        <begin position="66"/>
        <end position="106"/>
    </location>
</feature>
<accession>A0A6G0XHT4</accession>
<dbReference type="AlphaFoldDB" id="A0A6G0XHT4"/>
<name>A0A6G0XHT4_9STRA</name>
<reference evidence="2 3" key="1">
    <citation type="submission" date="2019-07" db="EMBL/GenBank/DDBJ databases">
        <title>Genomics analysis of Aphanomyces spp. identifies a new class of oomycete effector associated with host adaptation.</title>
        <authorList>
            <person name="Gaulin E."/>
        </authorList>
    </citation>
    <scope>NUCLEOTIDE SEQUENCE [LARGE SCALE GENOMIC DNA]</scope>
    <source>
        <strain evidence="2 3">ATCC 201684</strain>
    </source>
</reference>
<evidence type="ECO:0000313" key="2">
    <source>
        <dbReference type="EMBL" id="KAF0739826.1"/>
    </source>
</evidence>
<feature type="compositionally biased region" description="Acidic residues" evidence="1">
    <location>
        <begin position="83"/>
        <end position="106"/>
    </location>
</feature>
<evidence type="ECO:0000313" key="3">
    <source>
        <dbReference type="Proteomes" id="UP000481153"/>
    </source>
</evidence>
<evidence type="ECO:0000256" key="1">
    <source>
        <dbReference type="SAM" id="MobiDB-lite"/>
    </source>
</evidence>
<organism evidence="2 3">
    <name type="scientific">Aphanomyces euteiches</name>
    <dbReference type="NCBI Taxonomy" id="100861"/>
    <lineage>
        <taxon>Eukaryota</taxon>
        <taxon>Sar</taxon>
        <taxon>Stramenopiles</taxon>
        <taxon>Oomycota</taxon>
        <taxon>Saprolegniomycetes</taxon>
        <taxon>Saprolegniales</taxon>
        <taxon>Verrucalvaceae</taxon>
        <taxon>Aphanomyces</taxon>
    </lineage>
</organism>
<keyword evidence="3" id="KW-1185">Reference proteome</keyword>
<proteinExistence type="predicted"/>